<organism evidence="2 3">
    <name type="scientific">Spodoptera exigua</name>
    <name type="common">Beet armyworm</name>
    <name type="synonym">Noctua fulgens</name>
    <dbReference type="NCBI Taxonomy" id="7107"/>
    <lineage>
        <taxon>Eukaryota</taxon>
        <taxon>Metazoa</taxon>
        <taxon>Ecdysozoa</taxon>
        <taxon>Arthropoda</taxon>
        <taxon>Hexapoda</taxon>
        <taxon>Insecta</taxon>
        <taxon>Pterygota</taxon>
        <taxon>Neoptera</taxon>
        <taxon>Endopterygota</taxon>
        <taxon>Lepidoptera</taxon>
        <taxon>Glossata</taxon>
        <taxon>Ditrysia</taxon>
        <taxon>Noctuoidea</taxon>
        <taxon>Noctuidae</taxon>
        <taxon>Amphipyrinae</taxon>
        <taxon>Spodoptera</taxon>
    </lineage>
</organism>
<dbReference type="Proteomes" id="UP000814243">
    <property type="component" value="Unassembled WGS sequence"/>
</dbReference>
<feature type="region of interest" description="Disordered" evidence="1">
    <location>
        <begin position="117"/>
        <end position="138"/>
    </location>
</feature>
<proteinExistence type="predicted"/>
<evidence type="ECO:0000313" key="3">
    <source>
        <dbReference type="Proteomes" id="UP000814243"/>
    </source>
</evidence>
<reference evidence="2" key="1">
    <citation type="journal article" date="2021" name="G3 (Bethesda)">
        <title>Genome and transcriptome analysis of the beet armyworm Spodoptera exigua reveals targets for pest control. .</title>
        <authorList>
            <person name="Simon S."/>
            <person name="Breeschoten T."/>
            <person name="Jansen H.J."/>
            <person name="Dirks R.P."/>
            <person name="Schranz M.E."/>
            <person name="Ros V.I.D."/>
        </authorList>
    </citation>
    <scope>NUCLEOTIDE SEQUENCE</scope>
    <source>
        <strain evidence="2">TB_SE_WUR_2020</strain>
    </source>
</reference>
<evidence type="ECO:0000313" key="2">
    <source>
        <dbReference type="EMBL" id="KAH9641471.1"/>
    </source>
</evidence>
<protein>
    <submittedName>
        <fullName evidence="2">Uncharacterized protein</fullName>
    </submittedName>
</protein>
<sequence length="138" mass="15355">MALLQGPSRKQAELIAQELGETPGEIERGVQDLRSMLAASPYLPQPENVDIVFFERPRSWYTLRNSEPYARALAIDTQCVRGRASPAIALFEVGSVHVVAPAGSQLQGHEEIHDFDKVSQSSEVIEQQRKQIKDVSNE</sequence>
<gene>
    <name evidence="2" type="ORF">HF086_006087</name>
</gene>
<name>A0A922MQL7_SPOEX</name>
<dbReference type="AlphaFoldDB" id="A0A922MQL7"/>
<comment type="caution">
    <text evidence="2">The sequence shown here is derived from an EMBL/GenBank/DDBJ whole genome shotgun (WGS) entry which is preliminary data.</text>
</comment>
<dbReference type="EMBL" id="JACEFF010000234">
    <property type="protein sequence ID" value="KAH9641471.1"/>
    <property type="molecule type" value="Genomic_DNA"/>
</dbReference>
<accession>A0A922MQL7</accession>
<evidence type="ECO:0000256" key="1">
    <source>
        <dbReference type="SAM" id="MobiDB-lite"/>
    </source>
</evidence>
<feature type="compositionally biased region" description="Basic and acidic residues" evidence="1">
    <location>
        <begin position="126"/>
        <end position="138"/>
    </location>
</feature>